<organism evidence="2 4">
    <name type="scientific">Bordetella bronchialis</name>
    <dbReference type="NCBI Taxonomy" id="463025"/>
    <lineage>
        <taxon>Bacteria</taxon>
        <taxon>Pseudomonadati</taxon>
        <taxon>Pseudomonadota</taxon>
        <taxon>Betaproteobacteria</taxon>
        <taxon>Burkholderiales</taxon>
        <taxon>Alcaligenaceae</taxon>
        <taxon>Bordetella</taxon>
    </lineage>
</organism>
<sequence>MSALNTRPNLADPDTIYQRLIQLHENLDEAQSLKVNARLILALINHIGDRDVVLEAIDLAGRT</sequence>
<dbReference type="OrthoDB" id="6460891at2"/>
<dbReference type="STRING" id="463025.BAU08_02055"/>
<dbReference type="Pfam" id="PF10932">
    <property type="entry name" value="DUF2783"/>
    <property type="match status" value="1"/>
</dbReference>
<proteinExistence type="predicted"/>
<evidence type="ECO:0008006" key="5">
    <source>
        <dbReference type="Google" id="ProtNLM"/>
    </source>
</evidence>
<keyword evidence="3" id="KW-1185">Reference proteome</keyword>
<evidence type="ECO:0000313" key="2">
    <source>
        <dbReference type="EMBL" id="ANN70284.1"/>
    </source>
</evidence>
<evidence type="ECO:0000313" key="4">
    <source>
        <dbReference type="Proteomes" id="UP000092213"/>
    </source>
</evidence>
<protein>
    <recommendedName>
        <fullName evidence="5">DUF2783 domain-containing protein</fullName>
    </recommendedName>
</protein>
<evidence type="ECO:0000313" key="3">
    <source>
        <dbReference type="Proteomes" id="UP000091897"/>
    </source>
</evidence>
<dbReference type="Proteomes" id="UP000091897">
    <property type="component" value="Chromosome"/>
</dbReference>
<dbReference type="RefSeq" id="WP_066343768.1">
    <property type="nucleotide sequence ID" value="NZ_CBCSFJ010000014.1"/>
</dbReference>
<dbReference type="EMBL" id="CP016171">
    <property type="protein sequence ID" value="ANN70284.1"/>
    <property type="molecule type" value="Genomic_DNA"/>
</dbReference>
<evidence type="ECO:0000313" key="1">
    <source>
        <dbReference type="EMBL" id="ANN65250.1"/>
    </source>
</evidence>
<gene>
    <name evidence="1" type="ORF">BAU06_02060</name>
    <name evidence="2" type="ORF">BAU08_02055</name>
</gene>
<reference evidence="3 4" key="1">
    <citation type="submission" date="2016-06" db="EMBL/GenBank/DDBJ databases">
        <title>Complete genome sequences of Bordetella bronchialis and Bordetella flabilis.</title>
        <authorList>
            <person name="LiPuma J.J."/>
            <person name="Spilker T."/>
        </authorList>
    </citation>
    <scope>NUCLEOTIDE SEQUENCE [LARGE SCALE GENOMIC DNA]</scope>
    <source>
        <strain evidence="2 4">AU17976</strain>
        <strain evidence="1 3">AU3182</strain>
    </source>
</reference>
<dbReference type="KEGG" id="bbro:BAU06_02060"/>
<dbReference type="Proteomes" id="UP000092213">
    <property type="component" value="Chromosome"/>
</dbReference>
<dbReference type="EMBL" id="CP016170">
    <property type="protein sequence ID" value="ANN65250.1"/>
    <property type="molecule type" value="Genomic_DNA"/>
</dbReference>
<dbReference type="InterPro" id="IPR021233">
    <property type="entry name" value="DUF2783"/>
</dbReference>
<dbReference type="AlphaFoldDB" id="A0A193FCK1"/>
<name>A0A193FCK1_9BORD</name>
<accession>A0A193FCK1</accession>